<dbReference type="SUPFAM" id="SSF54631">
    <property type="entry name" value="CBS-domain pair"/>
    <property type="match status" value="1"/>
</dbReference>
<dbReference type="Gene3D" id="3.30.465.10">
    <property type="match status" value="1"/>
</dbReference>
<feature type="transmembrane region" description="Helical" evidence="12">
    <location>
        <begin position="6"/>
        <end position="30"/>
    </location>
</feature>
<comment type="caution">
    <text evidence="15">The sequence shown here is derived from an EMBL/GenBank/DDBJ whole genome shotgun (WGS) entry which is preliminary data.</text>
</comment>
<evidence type="ECO:0000256" key="2">
    <source>
        <dbReference type="ARBA" id="ARBA00006337"/>
    </source>
</evidence>
<dbReference type="InterPro" id="IPR000644">
    <property type="entry name" value="CBS_dom"/>
</dbReference>
<evidence type="ECO:0000256" key="7">
    <source>
        <dbReference type="ARBA" id="ARBA00023122"/>
    </source>
</evidence>
<protein>
    <submittedName>
        <fullName evidence="15">Hemolysin family protein</fullName>
    </submittedName>
</protein>
<feature type="domain" description="CNNM transmembrane" evidence="14">
    <location>
        <begin position="1"/>
        <end position="205"/>
    </location>
</feature>
<dbReference type="PROSITE" id="PS51846">
    <property type="entry name" value="CNNM"/>
    <property type="match status" value="1"/>
</dbReference>
<proteinExistence type="inferred from homology"/>
<dbReference type="InterPro" id="IPR036318">
    <property type="entry name" value="FAD-bd_PCMH-like_sf"/>
</dbReference>
<sequence>MDDSIWPLLLLQVVLIALNAVFAAAEIAIVSMNDNKMAKMAKEGNKKAARLVKLTSQPSRFLATIQIAITLAGFLGAASAAESFSDVIVEAVIKTGIGIPENLLNSIVVFLITLIISFINIVFGELVPKRIAMRNPESYALGISGLIYAISKIFKPIVWLLTASTNLVLRLFKIDPNQNDEEVSEEDIRMMVDVGSESGAIDRTEKEFIQNVFEFDDLTAGEIAVHRTEVSLLWLEESPEEWDKTIHGSRHKIYPVCNETVDNVVGILNAKDYFRLGTKDRATVMKKAVHPAYFVPESVKLDVLFQNMKKSKNSFAIVLDEYGGTTGIITINDLVEQLVGDFDYDDSNEPRPIESIESLDSKTWKITGNPAIDDIEEALDISLKNEECDTFSGLVFEALGSIPDDECDPFEVETDGLVIKVTKVKNHQVQTAIVCKASPKKEDSEDEKQNTKGNQEKENNNE</sequence>
<dbReference type="Pfam" id="PF01595">
    <property type="entry name" value="CNNM"/>
    <property type="match status" value="1"/>
</dbReference>
<reference evidence="15" key="2">
    <citation type="submission" date="2021-04" db="EMBL/GenBank/DDBJ databases">
        <authorList>
            <person name="Gilroy R."/>
        </authorList>
    </citation>
    <scope>NUCLEOTIDE SEQUENCE</scope>
    <source>
        <strain evidence="15">CHK188-16595</strain>
    </source>
</reference>
<evidence type="ECO:0000256" key="8">
    <source>
        <dbReference type="ARBA" id="ARBA00023136"/>
    </source>
</evidence>
<evidence type="ECO:0000256" key="11">
    <source>
        <dbReference type="SAM" id="MobiDB-lite"/>
    </source>
</evidence>
<feature type="transmembrane region" description="Helical" evidence="12">
    <location>
        <begin position="61"/>
        <end position="81"/>
    </location>
</feature>
<dbReference type="InterPro" id="IPR005170">
    <property type="entry name" value="Transptr-assoc_dom"/>
</dbReference>
<evidence type="ECO:0000256" key="6">
    <source>
        <dbReference type="ARBA" id="ARBA00022989"/>
    </source>
</evidence>
<keyword evidence="4 10" id="KW-0812">Transmembrane</keyword>
<dbReference type="InterPro" id="IPR051676">
    <property type="entry name" value="UPF0053_domain"/>
</dbReference>
<keyword evidence="5" id="KW-0677">Repeat</keyword>
<dbReference type="InterPro" id="IPR044751">
    <property type="entry name" value="Ion_transp-like_CBS"/>
</dbReference>
<evidence type="ECO:0000256" key="4">
    <source>
        <dbReference type="ARBA" id="ARBA00022692"/>
    </source>
</evidence>
<evidence type="ECO:0000256" key="12">
    <source>
        <dbReference type="SAM" id="Phobius"/>
    </source>
</evidence>
<dbReference type="InterPro" id="IPR002550">
    <property type="entry name" value="CNNM"/>
</dbReference>
<feature type="compositionally biased region" description="Basic and acidic residues" evidence="11">
    <location>
        <begin position="439"/>
        <end position="462"/>
    </location>
</feature>
<dbReference type="PANTHER" id="PTHR43099">
    <property type="entry name" value="UPF0053 PROTEIN YRKA"/>
    <property type="match status" value="1"/>
</dbReference>
<feature type="domain" description="CBS" evidence="13">
    <location>
        <begin position="285"/>
        <end position="347"/>
    </location>
</feature>
<keyword evidence="6 10" id="KW-1133">Transmembrane helix</keyword>
<evidence type="ECO:0000256" key="1">
    <source>
        <dbReference type="ARBA" id="ARBA00004651"/>
    </source>
</evidence>
<keyword evidence="8 10" id="KW-0472">Membrane</keyword>
<keyword evidence="3" id="KW-1003">Cell membrane</keyword>
<organism evidence="15 16">
    <name type="scientific">Candidatus Eubacterium faecale</name>
    <dbReference type="NCBI Taxonomy" id="2838568"/>
    <lineage>
        <taxon>Bacteria</taxon>
        <taxon>Bacillati</taxon>
        <taxon>Bacillota</taxon>
        <taxon>Clostridia</taxon>
        <taxon>Eubacteriales</taxon>
        <taxon>Eubacteriaceae</taxon>
        <taxon>Eubacterium</taxon>
    </lineage>
</organism>
<dbReference type="InterPro" id="IPR016169">
    <property type="entry name" value="FAD-bd_PCMH_sub2"/>
</dbReference>
<name>A0A9D2MKA2_9FIRM</name>
<feature type="transmembrane region" description="Helical" evidence="12">
    <location>
        <begin position="139"/>
        <end position="161"/>
    </location>
</feature>
<dbReference type="Pfam" id="PF03471">
    <property type="entry name" value="CorC_HlyC"/>
    <property type="match status" value="1"/>
</dbReference>
<dbReference type="AlphaFoldDB" id="A0A9D2MKA2"/>
<evidence type="ECO:0000313" key="15">
    <source>
        <dbReference type="EMBL" id="HJB75093.1"/>
    </source>
</evidence>
<dbReference type="Proteomes" id="UP000823877">
    <property type="component" value="Unassembled WGS sequence"/>
</dbReference>
<dbReference type="PROSITE" id="PS51371">
    <property type="entry name" value="CBS"/>
    <property type="match status" value="1"/>
</dbReference>
<comment type="similarity">
    <text evidence="2">Belongs to the UPF0053 family.</text>
</comment>
<keyword evidence="7 9" id="KW-0129">CBS domain</keyword>
<dbReference type="GO" id="GO:0005886">
    <property type="term" value="C:plasma membrane"/>
    <property type="evidence" value="ECO:0007669"/>
    <property type="project" value="UniProtKB-SubCell"/>
</dbReference>
<dbReference type="EMBL" id="DWXN01000010">
    <property type="protein sequence ID" value="HJB75093.1"/>
    <property type="molecule type" value="Genomic_DNA"/>
</dbReference>
<evidence type="ECO:0000256" key="3">
    <source>
        <dbReference type="ARBA" id="ARBA00022475"/>
    </source>
</evidence>
<feature type="region of interest" description="Disordered" evidence="11">
    <location>
        <begin position="435"/>
        <end position="462"/>
    </location>
</feature>
<evidence type="ECO:0000259" key="14">
    <source>
        <dbReference type="PROSITE" id="PS51846"/>
    </source>
</evidence>
<dbReference type="GO" id="GO:0050660">
    <property type="term" value="F:flavin adenine dinucleotide binding"/>
    <property type="evidence" value="ECO:0007669"/>
    <property type="project" value="InterPro"/>
</dbReference>
<evidence type="ECO:0000313" key="16">
    <source>
        <dbReference type="Proteomes" id="UP000823877"/>
    </source>
</evidence>
<dbReference type="Gene3D" id="3.10.580.10">
    <property type="entry name" value="CBS-domain"/>
    <property type="match status" value="1"/>
</dbReference>
<evidence type="ECO:0000256" key="10">
    <source>
        <dbReference type="PROSITE-ProRule" id="PRU01193"/>
    </source>
</evidence>
<dbReference type="CDD" id="cd04590">
    <property type="entry name" value="CBS_pair_CorC_HlyC_assoc"/>
    <property type="match status" value="1"/>
</dbReference>
<gene>
    <name evidence="15" type="ORF">IAA37_05380</name>
</gene>
<dbReference type="SMART" id="SM01091">
    <property type="entry name" value="CorC_HlyC"/>
    <property type="match status" value="1"/>
</dbReference>
<feature type="transmembrane region" description="Helical" evidence="12">
    <location>
        <begin position="107"/>
        <end position="127"/>
    </location>
</feature>
<reference evidence="15" key="1">
    <citation type="journal article" date="2021" name="PeerJ">
        <title>Extensive microbial diversity within the chicken gut microbiome revealed by metagenomics and culture.</title>
        <authorList>
            <person name="Gilroy R."/>
            <person name="Ravi A."/>
            <person name="Getino M."/>
            <person name="Pursley I."/>
            <person name="Horton D.L."/>
            <person name="Alikhan N.F."/>
            <person name="Baker D."/>
            <person name="Gharbi K."/>
            <person name="Hall N."/>
            <person name="Watson M."/>
            <person name="Adriaenssens E.M."/>
            <person name="Foster-Nyarko E."/>
            <person name="Jarju S."/>
            <person name="Secka A."/>
            <person name="Antonio M."/>
            <person name="Oren A."/>
            <person name="Chaudhuri R.R."/>
            <person name="La Ragione R."/>
            <person name="Hildebrand F."/>
            <person name="Pallen M.J."/>
        </authorList>
    </citation>
    <scope>NUCLEOTIDE SEQUENCE</scope>
    <source>
        <strain evidence="15">CHK188-16595</strain>
    </source>
</reference>
<comment type="subcellular location">
    <subcellularLocation>
        <location evidence="1">Cell membrane</location>
        <topology evidence="1">Multi-pass membrane protein</topology>
    </subcellularLocation>
</comment>
<evidence type="ECO:0000256" key="9">
    <source>
        <dbReference type="PROSITE-ProRule" id="PRU00703"/>
    </source>
</evidence>
<evidence type="ECO:0000259" key="13">
    <source>
        <dbReference type="PROSITE" id="PS51371"/>
    </source>
</evidence>
<dbReference type="Pfam" id="PF00571">
    <property type="entry name" value="CBS"/>
    <property type="match status" value="1"/>
</dbReference>
<dbReference type="InterPro" id="IPR046342">
    <property type="entry name" value="CBS_dom_sf"/>
</dbReference>
<evidence type="ECO:0000256" key="5">
    <source>
        <dbReference type="ARBA" id="ARBA00022737"/>
    </source>
</evidence>
<accession>A0A9D2MKA2</accession>
<dbReference type="PANTHER" id="PTHR43099:SF5">
    <property type="entry name" value="HLYC_CORC FAMILY TRANSPORTER"/>
    <property type="match status" value="1"/>
</dbReference>
<dbReference type="SUPFAM" id="SSF56176">
    <property type="entry name" value="FAD-binding/transporter-associated domain-like"/>
    <property type="match status" value="1"/>
</dbReference>